<feature type="signal peptide" evidence="3">
    <location>
        <begin position="1"/>
        <end position="19"/>
    </location>
</feature>
<dbReference type="SMART" id="SM00202">
    <property type="entry name" value="SR"/>
    <property type="match status" value="2"/>
</dbReference>
<dbReference type="PRINTS" id="PR00258">
    <property type="entry name" value="SPERACTRCPTR"/>
</dbReference>
<evidence type="ECO:0000313" key="5">
    <source>
        <dbReference type="EMBL" id="CAG9798980.1"/>
    </source>
</evidence>
<feature type="domain" description="SRCR" evidence="4">
    <location>
        <begin position="49"/>
        <end position="149"/>
    </location>
</feature>
<name>A0A9N9RL14_9DIPT</name>
<accession>A0A9N9RL14</accession>
<dbReference type="GO" id="GO:0005507">
    <property type="term" value="F:copper ion binding"/>
    <property type="evidence" value="ECO:0007669"/>
    <property type="project" value="InterPro"/>
</dbReference>
<sequence>MKFIVNFYIFLILITSAMCNQQHTSDARTQRQQLVRKHFKHLQKEEGAIRLVGGQSDNEGNIEIFHNGRWGNICDDEWDKYEAEVICRQLGFKKGGKATHSGVFGNARRKFWMDNLYCNGKEREISDCRFDGWGISDCDHSEAAGVICNIDKNETIIVEKVVLKKPPKFMYQSKEQMEIRLIGGRVPEEGRVEVRFGGNGPFGDVCADGWSLIEANVICKELNLGYANLAFQTDYFGGSNGTNVVISGTECLGNETKLSQCKFDGFGRHTKCHGNNNHVAGVSCIRTMPDLVIDATELEVTTHLEDRPLYFLTCAMEENCVASQAYEIQKENPNWHIETRRLLKFTAKVLNNGTDDFRPHIPKNLWEFHLCHMHYHSMEVFATFDIINEQGEKMAEGHKASFCLEDNLCKDDIQPRYACANYGDQGISVGCYDIYKYNIDCQWIDITEIEFGEYTFKVSINPEHKVPEMTYENNAATCNLLYTQQFAKVYGCKVGRP</sequence>
<evidence type="ECO:0000256" key="3">
    <source>
        <dbReference type="SAM" id="SignalP"/>
    </source>
</evidence>
<proteinExistence type="predicted"/>
<dbReference type="GO" id="GO:0004720">
    <property type="term" value="F:protein-lysine 6-oxidase activity"/>
    <property type="evidence" value="ECO:0007669"/>
    <property type="project" value="TreeGrafter"/>
</dbReference>
<dbReference type="InterPro" id="IPR050912">
    <property type="entry name" value="LOX-like_protein"/>
</dbReference>
<keyword evidence="6" id="KW-1185">Reference proteome</keyword>
<evidence type="ECO:0000259" key="4">
    <source>
        <dbReference type="PROSITE" id="PS50287"/>
    </source>
</evidence>
<protein>
    <recommendedName>
        <fullName evidence="4">SRCR domain-containing protein</fullName>
    </recommendedName>
</protein>
<dbReference type="InterPro" id="IPR001695">
    <property type="entry name" value="Lysyl_oxidase"/>
</dbReference>
<evidence type="ECO:0000313" key="6">
    <source>
        <dbReference type="Proteomes" id="UP001153620"/>
    </source>
</evidence>
<dbReference type="PRINTS" id="PR00074">
    <property type="entry name" value="LYSYLOXIDASE"/>
</dbReference>
<dbReference type="PROSITE" id="PS50287">
    <property type="entry name" value="SRCR_2"/>
    <property type="match status" value="2"/>
</dbReference>
<dbReference type="PANTHER" id="PTHR45817:SF4">
    <property type="entry name" value="LYSYL OXIDASE-LIKE-RELATED"/>
    <property type="match status" value="1"/>
</dbReference>
<organism evidence="5 6">
    <name type="scientific">Chironomus riparius</name>
    <dbReference type="NCBI Taxonomy" id="315576"/>
    <lineage>
        <taxon>Eukaryota</taxon>
        <taxon>Metazoa</taxon>
        <taxon>Ecdysozoa</taxon>
        <taxon>Arthropoda</taxon>
        <taxon>Hexapoda</taxon>
        <taxon>Insecta</taxon>
        <taxon>Pterygota</taxon>
        <taxon>Neoptera</taxon>
        <taxon>Endopterygota</taxon>
        <taxon>Diptera</taxon>
        <taxon>Nematocera</taxon>
        <taxon>Chironomoidea</taxon>
        <taxon>Chironomidae</taxon>
        <taxon>Chironominae</taxon>
        <taxon>Chironomus</taxon>
    </lineage>
</organism>
<dbReference type="InterPro" id="IPR001190">
    <property type="entry name" value="SRCR"/>
</dbReference>
<keyword evidence="3" id="KW-0732">Signal</keyword>
<dbReference type="EMBL" id="OU895877">
    <property type="protein sequence ID" value="CAG9798980.1"/>
    <property type="molecule type" value="Genomic_DNA"/>
</dbReference>
<dbReference type="GO" id="GO:0005615">
    <property type="term" value="C:extracellular space"/>
    <property type="evidence" value="ECO:0007669"/>
    <property type="project" value="TreeGrafter"/>
</dbReference>
<dbReference type="AlphaFoldDB" id="A0A9N9RL14"/>
<feature type="disulfide bond" evidence="2">
    <location>
        <begin position="118"/>
        <end position="128"/>
    </location>
</feature>
<dbReference type="OrthoDB" id="547291at2759"/>
<comment type="caution">
    <text evidence="2">Lacks conserved residue(s) required for the propagation of feature annotation.</text>
</comment>
<evidence type="ECO:0000256" key="1">
    <source>
        <dbReference type="ARBA" id="ARBA00023157"/>
    </source>
</evidence>
<feature type="chain" id="PRO_5040353048" description="SRCR domain-containing protein" evidence="3">
    <location>
        <begin position="20"/>
        <end position="497"/>
    </location>
</feature>
<dbReference type="Pfam" id="PF01186">
    <property type="entry name" value="Lysyl_oxidase"/>
    <property type="match status" value="1"/>
</dbReference>
<dbReference type="Gene3D" id="3.10.250.10">
    <property type="entry name" value="SRCR-like domain"/>
    <property type="match status" value="2"/>
</dbReference>
<evidence type="ECO:0000256" key="2">
    <source>
        <dbReference type="PROSITE-ProRule" id="PRU00196"/>
    </source>
</evidence>
<dbReference type="Pfam" id="PF00530">
    <property type="entry name" value="SRCR"/>
    <property type="match status" value="2"/>
</dbReference>
<feature type="disulfide bond" evidence="2">
    <location>
        <begin position="74"/>
        <end position="138"/>
    </location>
</feature>
<reference evidence="5" key="1">
    <citation type="submission" date="2022-01" db="EMBL/GenBank/DDBJ databases">
        <authorList>
            <person name="King R."/>
        </authorList>
    </citation>
    <scope>NUCLEOTIDE SEQUENCE</scope>
</reference>
<feature type="disulfide bond" evidence="2">
    <location>
        <begin position="251"/>
        <end position="261"/>
    </location>
</feature>
<dbReference type="InterPro" id="IPR036772">
    <property type="entry name" value="SRCR-like_dom_sf"/>
</dbReference>
<reference evidence="5" key="2">
    <citation type="submission" date="2022-10" db="EMBL/GenBank/DDBJ databases">
        <authorList>
            <consortium name="ENA_rothamsted_submissions"/>
            <consortium name="culmorum"/>
            <person name="King R."/>
        </authorList>
    </citation>
    <scope>NUCLEOTIDE SEQUENCE</scope>
</reference>
<dbReference type="FunFam" id="3.10.250.10:FF:000008">
    <property type="entry name" value="Lysyl oxidase homolog 2"/>
    <property type="match status" value="1"/>
</dbReference>
<dbReference type="PROSITE" id="PS00420">
    <property type="entry name" value="SRCR_1"/>
    <property type="match status" value="1"/>
</dbReference>
<feature type="domain" description="SRCR" evidence="4">
    <location>
        <begin position="179"/>
        <end position="285"/>
    </location>
</feature>
<dbReference type="FunFam" id="3.10.250.10:FF:000035">
    <property type="entry name" value="Lysyl oxidase-like 2"/>
    <property type="match status" value="1"/>
</dbReference>
<dbReference type="SUPFAM" id="SSF56487">
    <property type="entry name" value="SRCR-like"/>
    <property type="match status" value="2"/>
</dbReference>
<feature type="disulfide bond" evidence="2">
    <location>
        <begin position="87"/>
        <end position="148"/>
    </location>
</feature>
<dbReference type="GO" id="GO:0016020">
    <property type="term" value="C:membrane"/>
    <property type="evidence" value="ECO:0007669"/>
    <property type="project" value="InterPro"/>
</dbReference>
<dbReference type="PANTHER" id="PTHR45817">
    <property type="entry name" value="LYSYL OXIDASE-LIKE-RELATED"/>
    <property type="match status" value="1"/>
</dbReference>
<dbReference type="Proteomes" id="UP001153620">
    <property type="component" value="Chromosome 1"/>
</dbReference>
<gene>
    <name evidence="5" type="ORF">CHIRRI_LOCUS1955</name>
</gene>
<keyword evidence="1 2" id="KW-1015">Disulfide bond</keyword>